<accession>A0A7J5JPY5</accession>
<evidence type="ECO:0000259" key="6">
    <source>
        <dbReference type="Pfam" id="PF07980"/>
    </source>
</evidence>
<dbReference type="AlphaFoldDB" id="A0A7J5JPY5"/>
<dbReference type="CDD" id="cd08977">
    <property type="entry name" value="SusD"/>
    <property type="match status" value="1"/>
</dbReference>
<evidence type="ECO:0000256" key="4">
    <source>
        <dbReference type="ARBA" id="ARBA00023136"/>
    </source>
</evidence>
<feature type="domain" description="RagB/SusD" evidence="6">
    <location>
        <begin position="320"/>
        <end position="546"/>
    </location>
</feature>
<proteinExistence type="inferred from homology"/>
<comment type="subcellular location">
    <subcellularLocation>
        <location evidence="1">Cell outer membrane</location>
    </subcellularLocation>
</comment>
<evidence type="ECO:0000256" key="2">
    <source>
        <dbReference type="ARBA" id="ARBA00006275"/>
    </source>
</evidence>
<dbReference type="RefSeq" id="WP_130041434.1">
    <property type="nucleotide sequence ID" value="NZ_RCXW01000005.1"/>
</dbReference>
<evidence type="ECO:0000256" key="5">
    <source>
        <dbReference type="ARBA" id="ARBA00023237"/>
    </source>
</evidence>
<dbReference type="InterPro" id="IPR011990">
    <property type="entry name" value="TPR-like_helical_dom_sf"/>
</dbReference>
<evidence type="ECO:0000313" key="9">
    <source>
        <dbReference type="Proteomes" id="UP000460317"/>
    </source>
</evidence>
<dbReference type="SUPFAM" id="SSF48452">
    <property type="entry name" value="TPR-like"/>
    <property type="match status" value="1"/>
</dbReference>
<keyword evidence="4" id="KW-0472">Membrane</keyword>
<evidence type="ECO:0000256" key="3">
    <source>
        <dbReference type="ARBA" id="ARBA00022729"/>
    </source>
</evidence>
<organism evidence="8 9">
    <name type="scientific">Bacteroides thetaiotaomicron</name>
    <dbReference type="NCBI Taxonomy" id="818"/>
    <lineage>
        <taxon>Bacteria</taxon>
        <taxon>Pseudomonadati</taxon>
        <taxon>Bacteroidota</taxon>
        <taxon>Bacteroidia</taxon>
        <taxon>Bacteroidales</taxon>
        <taxon>Bacteroidaceae</taxon>
        <taxon>Bacteroides</taxon>
    </lineage>
</organism>
<protein>
    <submittedName>
        <fullName evidence="8">RagB/SusD family nutrient uptake outer membrane protein</fullName>
    </submittedName>
</protein>
<comment type="caution">
    <text evidence="8">The sequence shown here is derived from an EMBL/GenBank/DDBJ whole genome shotgun (WGS) entry which is preliminary data.</text>
</comment>
<name>A0A7J5JPY5_BACT4</name>
<evidence type="ECO:0000256" key="1">
    <source>
        <dbReference type="ARBA" id="ARBA00004442"/>
    </source>
</evidence>
<dbReference type="Pfam" id="PF14322">
    <property type="entry name" value="SusD-like_3"/>
    <property type="match status" value="1"/>
</dbReference>
<dbReference type="InterPro" id="IPR012944">
    <property type="entry name" value="SusD_RagB_dom"/>
</dbReference>
<dbReference type="Proteomes" id="UP000460317">
    <property type="component" value="Unassembled WGS sequence"/>
</dbReference>
<dbReference type="PROSITE" id="PS51257">
    <property type="entry name" value="PROKAR_LIPOPROTEIN"/>
    <property type="match status" value="1"/>
</dbReference>
<evidence type="ECO:0000259" key="7">
    <source>
        <dbReference type="Pfam" id="PF14322"/>
    </source>
</evidence>
<dbReference type="Gene3D" id="1.25.40.390">
    <property type="match status" value="1"/>
</dbReference>
<comment type="similarity">
    <text evidence="2">Belongs to the SusD family.</text>
</comment>
<keyword evidence="3" id="KW-0732">Signal</keyword>
<dbReference type="GO" id="GO:0009279">
    <property type="term" value="C:cell outer membrane"/>
    <property type="evidence" value="ECO:0007669"/>
    <property type="project" value="UniProtKB-SubCell"/>
</dbReference>
<gene>
    <name evidence="8" type="ORF">GAN93_06965</name>
</gene>
<evidence type="ECO:0000313" key="8">
    <source>
        <dbReference type="EMBL" id="KAB4453473.1"/>
    </source>
</evidence>
<sequence>MKKLNTTVIASLLMGGILIQGCSLDEVNTRIPVADTYYTTEEGAGDLVNSAYSYSQNIYEYFIWFMTEMGTDLWMSGGDGPKELNNYTFDASHWYVQEFWNYSYNGITACNTLLDRADNIQASEDVVNNYKGQALFLRAFYYHNLVMQFGDVPLVIKEVHTAETTATRAPESDVYAQIIADLIEAEKLLPIEATEFGRPTQSAAQALLARVYLWNEQWDNAATYAKKVISSGQHELLPDFADLWDANNQKNKEFIWTVQGSGNDTYNTKRSWASTIFTVRYDVHGADYGMIRDIANGRPYRYFMPTRHFFDLLASTMEWDNRFEKSFKWVWYVNDESHCTLNPGRVLGDTALYVPPFKVSPEQRAWAEGKYRIEDIDDYFNPESPNGEETSGPREMFPQMSKYLDPTRVDVGLMSSLDIPVIRLGEMYLIAAEALMNEGKAAEGVEFINNLRKRSAKSEEAYEAHKLDASELTIDVILNERAIELAGETTGRWMDLKRTGKFLEYIQLYNPDARNNIKEKHLYRPIPTSMLDRISNKDEFPQNPGY</sequence>
<dbReference type="InterPro" id="IPR033985">
    <property type="entry name" value="SusD-like_N"/>
</dbReference>
<keyword evidence="5" id="KW-0998">Cell outer membrane</keyword>
<feature type="domain" description="SusD-like N-terminal" evidence="7">
    <location>
        <begin position="92"/>
        <end position="213"/>
    </location>
</feature>
<reference evidence="8 9" key="1">
    <citation type="journal article" date="2019" name="Nat. Med.">
        <title>A library of human gut bacterial isolates paired with longitudinal multiomics data enables mechanistic microbiome research.</title>
        <authorList>
            <person name="Poyet M."/>
            <person name="Groussin M."/>
            <person name="Gibbons S.M."/>
            <person name="Avila-Pacheco J."/>
            <person name="Jiang X."/>
            <person name="Kearney S.M."/>
            <person name="Perrotta A.R."/>
            <person name="Berdy B."/>
            <person name="Zhao S."/>
            <person name="Lieberman T.D."/>
            <person name="Swanson P.K."/>
            <person name="Smith M."/>
            <person name="Roesemann S."/>
            <person name="Alexander J.E."/>
            <person name="Rich S.A."/>
            <person name="Livny J."/>
            <person name="Vlamakis H."/>
            <person name="Clish C."/>
            <person name="Bullock K."/>
            <person name="Deik A."/>
            <person name="Scott J."/>
            <person name="Pierce K.A."/>
            <person name="Xavier R.J."/>
            <person name="Alm E.J."/>
        </authorList>
    </citation>
    <scope>NUCLEOTIDE SEQUENCE [LARGE SCALE GENOMIC DNA]</scope>
    <source>
        <strain evidence="8 9">BIOML-A165</strain>
    </source>
</reference>
<dbReference type="EMBL" id="WCSB01000005">
    <property type="protein sequence ID" value="KAB4453473.1"/>
    <property type="molecule type" value="Genomic_DNA"/>
</dbReference>
<dbReference type="Pfam" id="PF07980">
    <property type="entry name" value="SusD_RagB"/>
    <property type="match status" value="1"/>
</dbReference>